<dbReference type="VEuPathDB" id="ToxoDB:CSUI_010837"/>
<keyword evidence="2" id="KW-1185">Reference proteome</keyword>
<accession>A0A2C6KG15</accession>
<sequence length="142" mass="16367">MQQRERSKPKRQTDQSSLSTSILLDVHFFSCVLSLLHRPTFFSKHETDGKTDAVRLCIHKQLSLVWPFSRFVVCFSSHSLYATCSAFKNRERDLNAVCFRVHFGKEAHLVDNSKKVDLFLSHVVMCMRGARCNKQAPPVPNR</sequence>
<dbReference type="EMBL" id="MIGC01008503">
    <property type="protein sequence ID" value="PHJ15354.1"/>
    <property type="molecule type" value="Genomic_DNA"/>
</dbReference>
<evidence type="ECO:0000313" key="1">
    <source>
        <dbReference type="EMBL" id="PHJ15354.1"/>
    </source>
</evidence>
<comment type="caution">
    <text evidence="1">The sequence shown here is derived from an EMBL/GenBank/DDBJ whole genome shotgun (WGS) entry which is preliminary data.</text>
</comment>
<organism evidence="1 2">
    <name type="scientific">Cystoisospora suis</name>
    <dbReference type="NCBI Taxonomy" id="483139"/>
    <lineage>
        <taxon>Eukaryota</taxon>
        <taxon>Sar</taxon>
        <taxon>Alveolata</taxon>
        <taxon>Apicomplexa</taxon>
        <taxon>Conoidasida</taxon>
        <taxon>Coccidia</taxon>
        <taxon>Eucoccidiorida</taxon>
        <taxon>Eimeriorina</taxon>
        <taxon>Sarcocystidae</taxon>
        <taxon>Cystoisospora</taxon>
    </lineage>
</organism>
<name>A0A2C6KG15_9APIC</name>
<protein>
    <submittedName>
        <fullName evidence="1">Uncharacterized protein</fullName>
    </submittedName>
</protein>
<dbReference type="AlphaFoldDB" id="A0A2C6KG15"/>
<dbReference type="Proteomes" id="UP000221165">
    <property type="component" value="Unassembled WGS sequence"/>
</dbReference>
<evidence type="ECO:0000313" key="2">
    <source>
        <dbReference type="Proteomes" id="UP000221165"/>
    </source>
</evidence>
<gene>
    <name evidence="1" type="ORF">CSUI_010837</name>
</gene>
<reference evidence="1 2" key="1">
    <citation type="journal article" date="2017" name="Int. J. Parasitol.">
        <title>The genome of the protozoan parasite Cystoisospora suis and a reverse vaccinology approach to identify vaccine candidates.</title>
        <authorList>
            <person name="Palmieri N."/>
            <person name="Shrestha A."/>
            <person name="Ruttkowski B."/>
            <person name="Beck T."/>
            <person name="Vogl C."/>
            <person name="Tomley F."/>
            <person name="Blake D.P."/>
            <person name="Joachim A."/>
        </authorList>
    </citation>
    <scope>NUCLEOTIDE SEQUENCE [LARGE SCALE GENOMIC DNA]</scope>
    <source>
        <strain evidence="1 2">Wien I</strain>
    </source>
</reference>
<dbReference type="GeneID" id="94434149"/>
<proteinExistence type="predicted"/>
<dbReference type="RefSeq" id="XP_067917088.1">
    <property type="nucleotide sequence ID" value="XM_068070938.1"/>
</dbReference>